<dbReference type="PATRIC" id="fig|1550566.3.peg.1124"/>
<keyword evidence="8" id="KW-1185">Reference proteome</keyword>
<evidence type="ECO:0000313" key="7">
    <source>
        <dbReference type="EMBL" id="KLK88425.1"/>
    </source>
</evidence>
<dbReference type="SFLD" id="SFLDS00005">
    <property type="entry name" value="Isoprenoid_Synthase_Type_I"/>
    <property type="match status" value="1"/>
</dbReference>
<accession>A0A0H1QZQ1</accession>
<reference evidence="7 8" key="1">
    <citation type="journal article" date="2015" name="Int. J. Syst. Evol. Microbiol.">
        <title>Methanoculleus sediminis sp. nov., a methanogen from sediments near a submarine mud volcano.</title>
        <authorList>
            <person name="Chen S.C."/>
            <person name="Chen M.F."/>
            <person name="Lai M.C."/>
            <person name="Weng C.Y."/>
            <person name="Wu S.Y."/>
            <person name="Lin S."/>
            <person name="Yang T.F."/>
            <person name="Chen P.C."/>
        </authorList>
    </citation>
    <scope>NUCLEOTIDE SEQUENCE [LARGE SCALE GENOMIC DNA]</scope>
    <source>
        <strain evidence="7 8">S3Fa</strain>
    </source>
</reference>
<evidence type="ECO:0000256" key="4">
    <source>
        <dbReference type="ARBA" id="ARBA00022723"/>
    </source>
</evidence>
<comment type="caution">
    <text evidence="7">The sequence shown here is derived from an EMBL/GenBank/DDBJ whole genome shotgun (WGS) entry which is preliminary data.</text>
</comment>
<evidence type="ECO:0000256" key="5">
    <source>
        <dbReference type="ARBA" id="ARBA00022842"/>
    </source>
</evidence>
<dbReference type="RefSeq" id="WP_048182238.1">
    <property type="nucleotide sequence ID" value="NZ_JXOJ01000002.1"/>
</dbReference>
<keyword evidence="4" id="KW-0479">Metal-binding</keyword>
<evidence type="ECO:0000256" key="2">
    <source>
        <dbReference type="ARBA" id="ARBA00006706"/>
    </source>
</evidence>
<gene>
    <name evidence="7" type="ORF">SZ63_05235</name>
</gene>
<dbReference type="SUPFAM" id="SSF48576">
    <property type="entry name" value="Terpenoid synthases"/>
    <property type="match status" value="1"/>
</dbReference>
<dbReference type="GO" id="GO:0004659">
    <property type="term" value="F:prenyltransferase activity"/>
    <property type="evidence" value="ECO:0007669"/>
    <property type="project" value="InterPro"/>
</dbReference>
<dbReference type="InterPro" id="IPR008949">
    <property type="entry name" value="Isoprenoid_synthase_dom_sf"/>
</dbReference>
<dbReference type="STRING" id="1550566.SZ63_05235"/>
<dbReference type="AlphaFoldDB" id="A0A0H1QZQ1"/>
<keyword evidence="5" id="KW-0460">Magnesium</keyword>
<dbReference type="PANTHER" id="PTHR12001:SF85">
    <property type="entry name" value="SHORT CHAIN ISOPRENYL DIPHOSPHATE SYNTHASE"/>
    <property type="match status" value="1"/>
</dbReference>
<protein>
    <submittedName>
        <fullName evidence="7">Polyprenyl synthetase</fullName>
    </submittedName>
</protein>
<evidence type="ECO:0000313" key="8">
    <source>
        <dbReference type="Proteomes" id="UP000035301"/>
    </source>
</evidence>
<organism evidence="7 8">
    <name type="scientific">Methanoculleus sediminis</name>
    <dbReference type="NCBI Taxonomy" id="1550566"/>
    <lineage>
        <taxon>Archaea</taxon>
        <taxon>Methanobacteriati</taxon>
        <taxon>Methanobacteriota</taxon>
        <taxon>Stenosarchaea group</taxon>
        <taxon>Methanomicrobia</taxon>
        <taxon>Methanomicrobiales</taxon>
        <taxon>Methanomicrobiaceae</taxon>
        <taxon>Methanoculleus</taxon>
    </lineage>
</organism>
<comment type="cofactor">
    <cofactor evidence="1">
        <name>Mg(2+)</name>
        <dbReference type="ChEBI" id="CHEBI:18420"/>
    </cofactor>
</comment>
<dbReference type="OrthoDB" id="106922at2157"/>
<dbReference type="PROSITE" id="PS00723">
    <property type="entry name" value="POLYPRENYL_SYNTHASE_1"/>
    <property type="match status" value="1"/>
</dbReference>
<dbReference type="GO" id="GO:0008299">
    <property type="term" value="P:isoprenoid biosynthetic process"/>
    <property type="evidence" value="ECO:0007669"/>
    <property type="project" value="InterPro"/>
</dbReference>
<dbReference type="Pfam" id="PF00348">
    <property type="entry name" value="polyprenyl_synt"/>
    <property type="match status" value="1"/>
</dbReference>
<evidence type="ECO:0000256" key="1">
    <source>
        <dbReference type="ARBA" id="ARBA00001946"/>
    </source>
</evidence>
<dbReference type="InterPro" id="IPR033749">
    <property type="entry name" value="Polyprenyl_synt_CS"/>
</dbReference>
<evidence type="ECO:0000256" key="6">
    <source>
        <dbReference type="RuleBase" id="RU004466"/>
    </source>
</evidence>
<proteinExistence type="inferred from homology"/>
<sequence>MIPFREFLEKIRPAVDRRIAETAGGEGEIDSAVLPLLSKGKRMRAGLLLYIHAGLARTAAPTRQALDLACAVELAHAASLILDDMLDGDTARRGVPSLHLTRGEGRAVLDAVGILALPYALAAPYGAGYVTMLASAQRKMARGVAWEMLGGPVLPAAELYDAIIARKTGCLFSLAAAWGAMATGKEDTVVAAFGEFGLAAGKAMQVADDIADLRAPGAGARDSRPGSEALLLRCVPGGNGTRQTLGMILEREVSGAAARIADAGRRRVPPEGWEPFGQAVRDIVGLTMAGEVPAG</sequence>
<dbReference type="GO" id="GO:0046872">
    <property type="term" value="F:metal ion binding"/>
    <property type="evidence" value="ECO:0007669"/>
    <property type="project" value="UniProtKB-KW"/>
</dbReference>
<dbReference type="Proteomes" id="UP000035301">
    <property type="component" value="Unassembled WGS sequence"/>
</dbReference>
<name>A0A0H1QZQ1_9EURY</name>
<dbReference type="CDD" id="cd00867">
    <property type="entry name" value="Trans_IPPS"/>
    <property type="match status" value="1"/>
</dbReference>
<dbReference type="EMBL" id="JXOJ01000002">
    <property type="protein sequence ID" value="KLK88425.1"/>
    <property type="molecule type" value="Genomic_DNA"/>
</dbReference>
<dbReference type="Gene3D" id="1.10.600.10">
    <property type="entry name" value="Farnesyl Diphosphate Synthase"/>
    <property type="match status" value="1"/>
</dbReference>
<dbReference type="InterPro" id="IPR000092">
    <property type="entry name" value="Polyprenyl_synt"/>
</dbReference>
<keyword evidence="3 6" id="KW-0808">Transferase</keyword>
<dbReference type="PANTHER" id="PTHR12001">
    <property type="entry name" value="GERANYLGERANYL PYROPHOSPHATE SYNTHASE"/>
    <property type="match status" value="1"/>
</dbReference>
<comment type="similarity">
    <text evidence="2 6">Belongs to the FPP/GGPP synthase family.</text>
</comment>
<evidence type="ECO:0000256" key="3">
    <source>
        <dbReference type="ARBA" id="ARBA00022679"/>
    </source>
</evidence>